<evidence type="ECO:0000313" key="12">
    <source>
        <dbReference type="EMBL" id="KAB7651098.1"/>
    </source>
</evidence>
<dbReference type="InterPro" id="IPR003593">
    <property type="entry name" value="AAA+_ATPase"/>
</dbReference>
<dbReference type="InterPro" id="IPR036640">
    <property type="entry name" value="ABC1_TM_sf"/>
</dbReference>
<name>A0AAI9WN02_9BURK</name>
<dbReference type="GO" id="GO:0140359">
    <property type="term" value="F:ABC-type transporter activity"/>
    <property type="evidence" value="ECO:0007669"/>
    <property type="project" value="InterPro"/>
</dbReference>
<dbReference type="Gene3D" id="3.40.50.300">
    <property type="entry name" value="P-loop containing nucleotide triphosphate hydrolases"/>
    <property type="match status" value="1"/>
</dbReference>
<dbReference type="InterPro" id="IPR027417">
    <property type="entry name" value="P-loop_NTPase"/>
</dbReference>
<keyword evidence="2" id="KW-0813">Transport</keyword>
<dbReference type="GO" id="GO:0005886">
    <property type="term" value="C:plasma membrane"/>
    <property type="evidence" value="ECO:0007669"/>
    <property type="project" value="UniProtKB-SubCell"/>
</dbReference>
<keyword evidence="7 9" id="KW-1133">Transmembrane helix</keyword>
<dbReference type="SMART" id="SM00382">
    <property type="entry name" value="AAA"/>
    <property type="match status" value="1"/>
</dbReference>
<dbReference type="InterPro" id="IPR050835">
    <property type="entry name" value="ABC_transporter_sub-D"/>
</dbReference>
<reference evidence="12 13" key="1">
    <citation type="submission" date="2019-10" db="EMBL/GenBank/DDBJ databases">
        <title>Genome diversity of Sutterella seckii.</title>
        <authorList>
            <person name="Chaplin A.V."/>
            <person name="Sokolova S.R."/>
            <person name="Mosin K.A."/>
            <person name="Ivanova E.L."/>
            <person name="Kochetkova T.O."/>
            <person name="Goltsov A.Y."/>
            <person name="Trofimov D.Y."/>
            <person name="Efimov B.A."/>
        </authorList>
    </citation>
    <scope>NUCLEOTIDE SEQUENCE [LARGE SCALE GENOMIC DNA]</scope>
    <source>
        <strain evidence="12 13">ASD3426</strain>
    </source>
</reference>
<comment type="subcellular location">
    <subcellularLocation>
        <location evidence="1">Cell membrane</location>
        <topology evidence="1">Multi-pass membrane protein</topology>
    </subcellularLocation>
</comment>
<evidence type="ECO:0000256" key="8">
    <source>
        <dbReference type="ARBA" id="ARBA00023136"/>
    </source>
</evidence>
<dbReference type="EMBL" id="WEHW01000021">
    <property type="protein sequence ID" value="KAB7651098.1"/>
    <property type="molecule type" value="Genomic_DNA"/>
</dbReference>
<dbReference type="Proteomes" id="UP000469462">
    <property type="component" value="Unassembled WGS sequence"/>
</dbReference>
<keyword evidence="3" id="KW-1003">Cell membrane</keyword>
<evidence type="ECO:0000259" key="10">
    <source>
        <dbReference type="PROSITE" id="PS50893"/>
    </source>
</evidence>
<protein>
    <submittedName>
        <fullName evidence="12">ABC transporter ATP-binding protein/permease</fullName>
    </submittedName>
</protein>
<dbReference type="RefSeq" id="WP_139687024.1">
    <property type="nucleotide sequence ID" value="NZ_WEHW01000021.1"/>
</dbReference>
<accession>A0AAI9WN02</accession>
<gene>
    <name evidence="12" type="ORF">GBM96_06915</name>
</gene>
<keyword evidence="6 12" id="KW-0067">ATP-binding</keyword>
<evidence type="ECO:0000256" key="4">
    <source>
        <dbReference type="ARBA" id="ARBA00022692"/>
    </source>
</evidence>
<dbReference type="PANTHER" id="PTHR11384:SF59">
    <property type="entry name" value="LYSOSOMAL COBALAMIN TRANSPORTER ABCD4"/>
    <property type="match status" value="1"/>
</dbReference>
<keyword evidence="5" id="KW-0547">Nucleotide-binding</keyword>
<keyword evidence="4 9" id="KW-0812">Transmembrane</keyword>
<dbReference type="Gene3D" id="1.20.1560.10">
    <property type="entry name" value="ABC transporter type 1, transmembrane domain"/>
    <property type="match status" value="1"/>
</dbReference>
<dbReference type="Pfam" id="PF06472">
    <property type="entry name" value="ABC_membrane_2"/>
    <property type="match status" value="1"/>
</dbReference>
<evidence type="ECO:0000259" key="11">
    <source>
        <dbReference type="PROSITE" id="PS50929"/>
    </source>
</evidence>
<keyword evidence="13" id="KW-1185">Reference proteome</keyword>
<organism evidence="12 13">
    <name type="scientific">Sutterella seckii</name>
    <dbReference type="NCBI Taxonomy" id="1944635"/>
    <lineage>
        <taxon>Bacteria</taxon>
        <taxon>Pseudomonadati</taxon>
        <taxon>Pseudomonadota</taxon>
        <taxon>Betaproteobacteria</taxon>
        <taxon>Burkholderiales</taxon>
        <taxon>Sutterellaceae</taxon>
        <taxon>Sutterella</taxon>
    </lineage>
</organism>
<evidence type="ECO:0000256" key="5">
    <source>
        <dbReference type="ARBA" id="ARBA00022741"/>
    </source>
</evidence>
<evidence type="ECO:0000256" key="1">
    <source>
        <dbReference type="ARBA" id="ARBA00004651"/>
    </source>
</evidence>
<dbReference type="PROSITE" id="PS00211">
    <property type="entry name" value="ABC_TRANSPORTER_1"/>
    <property type="match status" value="1"/>
</dbReference>
<proteinExistence type="predicted"/>
<evidence type="ECO:0000256" key="7">
    <source>
        <dbReference type="ARBA" id="ARBA00022989"/>
    </source>
</evidence>
<sequence length="557" mass="62125">MQRSSLARLLGQYLFSRDRLKLWLLFGIVLGAYVVNIRLAILYNDWNGRFFDALQKVDQEGIYRELFYFIGLAAAIIVLLVWAGYLKDRLILALRRDVTEIFFARWLSPRSAHYLLRESGKEPDNPDQRITEDVRSMTSLAVNLFISLFDSVLTIGSFSLILWNLSGSITLFGITIPGYMFWVCLIYTAVATFFTHLIGRKLKSFNMEAQHMEANLRSALMEKRRNGAAIAGSHAEAAEERGLRDRFSDLLQVLIALIKKQRDLDLFTVGIGQFTHLAPIFFSLPSFFSGAIQLGGVMQIRGAFNDVARSLSWIIFAYDDLAKLSAAYERLRRLEQGITDADEAAEKLASARKQLPDGSPDVLKADIVLNIPSGSKDQCRALPVNLSLRQGTLAFATGPSGIGKSTLLKVLAGFSGSFTGEIATRGTIVWIPQKPYLMKGTLRSALAYPRDPSSLSDKEAKELLSLARLDHLADQLERHADWANALSGGEQQRIVLLRAVSLKPDILLMDEMTSGLDDASAERMLDLMKKLLPRTAILLVTHQSALFHKADQILRLA</sequence>
<evidence type="ECO:0000313" key="13">
    <source>
        <dbReference type="Proteomes" id="UP000469462"/>
    </source>
</evidence>
<feature type="transmembrane region" description="Helical" evidence="9">
    <location>
        <begin position="140"/>
        <end position="163"/>
    </location>
</feature>
<dbReference type="PROSITE" id="PS50929">
    <property type="entry name" value="ABC_TM1F"/>
    <property type="match status" value="1"/>
</dbReference>
<keyword evidence="8 9" id="KW-0472">Membrane</keyword>
<dbReference type="InterPro" id="IPR003439">
    <property type="entry name" value="ABC_transporter-like_ATP-bd"/>
</dbReference>
<evidence type="ECO:0000256" key="2">
    <source>
        <dbReference type="ARBA" id="ARBA00022448"/>
    </source>
</evidence>
<feature type="domain" description="ABC transmembrane type-1" evidence="11">
    <location>
        <begin position="28"/>
        <end position="323"/>
    </location>
</feature>
<feature type="transmembrane region" description="Helical" evidence="9">
    <location>
        <begin position="66"/>
        <end position="86"/>
    </location>
</feature>
<evidence type="ECO:0000256" key="6">
    <source>
        <dbReference type="ARBA" id="ARBA00022840"/>
    </source>
</evidence>
<dbReference type="PROSITE" id="PS50893">
    <property type="entry name" value="ABC_TRANSPORTER_2"/>
    <property type="match status" value="1"/>
</dbReference>
<dbReference type="GO" id="GO:0005524">
    <property type="term" value="F:ATP binding"/>
    <property type="evidence" value="ECO:0007669"/>
    <property type="project" value="UniProtKB-KW"/>
</dbReference>
<dbReference type="GO" id="GO:0016887">
    <property type="term" value="F:ATP hydrolysis activity"/>
    <property type="evidence" value="ECO:0007669"/>
    <property type="project" value="InterPro"/>
</dbReference>
<feature type="transmembrane region" description="Helical" evidence="9">
    <location>
        <begin position="169"/>
        <end position="194"/>
    </location>
</feature>
<evidence type="ECO:0000256" key="3">
    <source>
        <dbReference type="ARBA" id="ARBA00022475"/>
    </source>
</evidence>
<feature type="transmembrane region" description="Helical" evidence="9">
    <location>
        <begin position="20"/>
        <end position="41"/>
    </location>
</feature>
<feature type="domain" description="ABC transporter" evidence="10">
    <location>
        <begin position="363"/>
        <end position="557"/>
    </location>
</feature>
<dbReference type="SUPFAM" id="SSF52540">
    <property type="entry name" value="P-loop containing nucleoside triphosphate hydrolases"/>
    <property type="match status" value="1"/>
</dbReference>
<dbReference type="InterPro" id="IPR011527">
    <property type="entry name" value="ABC1_TM_dom"/>
</dbReference>
<dbReference type="PANTHER" id="PTHR11384">
    <property type="entry name" value="ATP-BINDING CASSETTE, SUB-FAMILY D MEMBER"/>
    <property type="match status" value="1"/>
</dbReference>
<dbReference type="Pfam" id="PF00005">
    <property type="entry name" value="ABC_tran"/>
    <property type="match status" value="1"/>
</dbReference>
<evidence type="ECO:0000256" key="9">
    <source>
        <dbReference type="SAM" id="Phobius"/>
    </source>
</evidence>
<dbReference type="SUPFAM" id="SSF90123">
    <property type="entry name" value="ABC transporter transmembrane region"/>
    <property type="match status" value="1"/>
</dbReference>
<dbReference type="AlphaFoldDB" id="A0AAI9WN02"/>
<dbReference type="InterPro" id="IPR017871">
    <property type="entry name" value="ABC_transporter-like_CS"/>
</dbReference>
<comment type="caution">
    <text evidence="12">The sequence shown here is derived from an EMBL/GenBank/DDBJ whole genome shotgun (WGS) entry which is preliminary data.</text>
</comment>